<sequence>MGKTGEDKSASTITIVGILLVLNVINILHMFMCLLHHAWKICIESKATRTYQEARFQRLCNCADENVDDKKRESQKLQHCESYVDENKLSMGEVKMVMEKLVNENYEERLLDSHEITRLFEEDQPSPEELKEAFDMFDQNSDGFIDAGELGKVLCTLGLMEPLEVECQRMIRVFDDNGDGRIDFKEFVRLVEHSFC</sequence>
<evidence type="ECO:0000256" key="1">
    <source>
        <dbReference type="ARBA" id="ARBA00022723"/>
    </source>
</evidence>
<evidence type="ECO:0000313" key="7">
    <source>
        <dbReference type="Proteomes" id="UP000327013"/>
    </source>
</evidence>
<dbReference type="PROSITE" id="PS50222">
    <property type="entry name" value="EF_HAND_2"/>
    <property type="match status" value="2"/>
</dbReference>
<dbReference type="GO" id="GO:0005509">
    <property type="term" value="F:calcium ion binding"/>
    <property type="evidence" value="ECO:0007669"/>
    <property type="project" value="InterPro"/>
</dbReference>
<evidence type="ECO:0000256" key="2">
    <source>
        <dbReference type="ARBA" id="ARBA00022737"/>
    </source>
</evidence>
<dbReference type="SMART" id="SM00054">
    <property type="entry name" value="EFh"/>
    <property type="match status" value="2"/>
</dbReference>
<keyword evidence="2" id="KW-0677">Repeat</keyword>
<reference evidence="6 7" key="1">
    <citation type="submission" date="2019-06" db="EMBL/GenBank/DDBJ databases">
        <title>A chromosomal-level reference genome of Carpinus fangiana (Coryloideae, Betulaceae).</title>
        <authorList>
            <person name="Yang X."/>
            <person name="Wang Z."/>
            <person name="Zhang L."/>
            <person name="Hao G."/>
            <person name="Liu J."/>
            <person name="Yang Y."/>
        </authorList>
    </citation>
    <scope>NUCLEOTIDE SEQUENCE [LARGE SCALE GENOMIC DNA]</scope>
    <source>
        <strain evidence="6">Cfa_2016G</strain>
        <tissue evidence="6">Leaf</tissue>
    </source>
</reference>
<protein>
    <recommendedName>
        <fullName evidence="5">EF-hand domain-containing protein</fullName>
    </recommendedName>
</protein>
<gene>
    <name evidence="6" type="ORF">FH972_018931</name>
</gene>
<evidence type="ECO:0000313" key="6">
    <source>
        <dbReference type="EMBL" id="KAE8124019.1"/>
    </source>
</evidence>
<keyword evidence="3" id="KW-0106">Calcium</keyword>
<evidence type="ECO:0000259" key="5">
    <source>
        <dbReference type="PROSITE" id="PS50222"/>
    </source>
</evidence>
<dbReference type="InterPro" id="IPR011992">
    <property type="entry name" value="EF-hand-dom_pair"/>
</dbReference>
<feature type="domain" description="EF-hand" evidence="5">
    <location>
        <begin position="162"/>
        <end position="196"/>
    </location>
</feature>
<evidence type="ECO:0000256" key="3">
    <source>
        <dbReference type="ARBA" id="ARBA00022837"/>
    </source>
</evidence>
<proteinExistence type="predicted"/>
<keyword evidence="4" id="KW-0812">Transmembrane</keyword>
<evidence type="ECO:0000256" key="4">
    <source>
        <dbReference type="SAM" id="Phobius"/>
    </source>
</evidence>
<feature type="transmembrane region" description="Helical" evidence="4">
    <location>
        <begin position="12"/>
        <end position="39"/>
    </location>
</feature>
<dbReference type="AlphaFoldDB" id="A0A5N6RQR7"/>
<keyword evidence="4" id="KW-0472">Membrane</keyword>
<dbReference type="Gene3D" id="1.10.238.10">
    <property type="entry name" value="EF-hand"/>
    <property type="match status" value="1"/>
</dbReference>
<dbReference type="PROSITE" id="PS00018">
    <property type="entry name" value="EF_HAND_1"/>
    <property type="match status" value="2"/>
</dbReference>
<dbReference type="OrthoDB" id="26525at2759"/>
<dbReference type="Pfam" id="PF13499">
    <property type="entry name" value="EF-hand_7"/>
    <property type="match status" value="1"/>
</dbReference>
<dbReference type="PANTHER" id="PTHR10891">
    <property type="entry name" value="EF-HAND CALCIUM-BINDING DOMAIN CONTAINING PROTEIN"/>
    <property type="match status" value="1"/>
</dbReference>
<keyword evidence="4" id="KW-1133">Transmembrane helix</keyword>
<dbReference type="GO" id="GO:0043226">
    <property type="term" value="C:organelle"/>
    <property type="evidence" value="ECO:0007669"/>
    <property type="project" value="UniProtKB-ARBA"/>
</dbReference>
<dbReference type="FunFam" id="1.10.238.10:FF:000178">
    <property type="entry name" value="Calmodulin-2 A"/>
    <property type="match status" value="1"/>
</dbReference>
<dbReference type="InterPro" id="IPR018247">
    <property type="entry name" value="EF_Hand_1_Ca_BS"/>
</dbReference>
<dbReference type="EMBL" id="CM017328">
    <property type="protein sequence ID" value="KAE8124019.1"/>
    <property type="molecule type" value="Genomic_DNA"/>
</dbReference>
<dbReference type="CDD" id="cd00051">
    <property type="entry name" value="EFh"/>
    <property type="match status" value="1"/>
</dbReference>
<dbReference type="InterPro" id="IPR002048">
    <property type="entry name" value="EF_hand_dom"/>
</dbReference>
<name>A0A5N6RQR7_9ROSI</name>
<organism evidence="6 7">
    <name type="scientific">Carpinus fangiana</name>
    <dbReference type="NCBI Taxonomy" id="176857"/>
    <lineage>
        <taxon>Eukaryota</taxon>
        <taxon>Viridiplantae</taxon>
        <taxon>Streptophyta</taxon>
        <taxon>Embryophyta</taxon>
        <taxon>Tracheophyta</taxon>
        <taxon>Spermatophyta</taxon>
        <taxon>Magnoliopsida</taxon>
        <taxon>eudicotyledons</taxon>
        <taxon>Gunneridae</taxon>
        <taxon>Pentapetalae</taxon>
        <taxon>rosids</taxon>
        <taxon>fabids</taxon>
        <taxon>Fagales</taxon>
        <taxon>Betulaceae</taxon>
        <taxon>Carpinus</taxon>
    </lineage>
</organism>
<keyword evidence="7" id="KW-1185">Reference proteome</keyword>
<dbReference type="Proteomes" id="UP000327013">
    <property type="component" value="Chromosome 8"/>
</dbReference>
<keyword evidence="1" id="KW-0479">Metal-binding</keyword>
<dbReference type="InterPro" id="IPR039647">
    <property type="entry name" value="EF_hand_pair_protein_CML-like"/>
</dbReference>
<accession>A0A5N6RQR7</accession>
<feature type="domain" description="EF-hand" evidence="5">
    <location>
        <begin position="125"/>
        <end position="160"/>
    </location>
</feature>
<dbReference type="SUPFAM" id="SSF47473">
    <property type="entry name" value="EF-hand"/>
    <property type="match status" value="1"/>
</dbReference>